<dbReference type="GO" id="GO:0030687">
    <property type="term" value="C:preribosome, large subunit precursor"/>
    <property type="evidence" value="ECO:0007669"/>
    <property type="project" value="TreeGrafter"/>
</dbReference>
<dbReference type="GO" id="GO:0000027">
    <property type="term" value="P:ribosomal large subunit assembly"/>
    <property type="evidence" value="ECO:0007669"/>
    <property type="project" value="TreeGrafter"/>
</dbReference>
<feature type="domain" description="Brix" evidence="2">
    <location>
        <begin position="1"/>
        <end position="186"/>
    </location>
</feature>
<accession>A0A9N6WYF0</accession>
<protein>
    <submittedName>
        <fullName evidence="3">EOG090X0508</fullName>
    </submittedName>
</protein>
<dbReference type="InterPro" id="IPR045112">
    <property type="entry name" value="PPAN-like"/>
</dbReference>
<feature type="compositionally biased region" description="Basic and acidic residues" evidence="1">
    <location>
        <begin position="295"/>
        <end position="313"/>
    </location>
</feature>
<proteinExistence type="predicted"/>
<feature type="compositionally biased region" description="Basic residues" evidence="1">
    <location>
        <begin position="321"/>
        <end position="332"/>
    </location>
</feature>
<feature type="region of interest" description="Disordered" evidence="1">
    <location>
        <begin position="264"/>
        <end position="332"/>
    </location>
</feature>
<dbReference type="AlphaFoldDB" id="A0A9N6WYF0"/>
<feature type="region of interest" description="Disordered" evidence="1">
    <location>
        <begin position="210"/>
        <end position="235"/>
    </location>
</feature>
<dbReference type="GO" id="GO:0019843">
    <property type="term" value="F:rRNA binding"/>
    <property type="evidence" value="ECO:0007669"/>
    <property type="project" value="InterPro"/>
</dbReference>
<sequence length="332" mass="38186">MTFQIKSYALSRDVVSIQKKQQTYDKQFRTSPLVVLNNFSGEGLHLKLMASMFQNMFPAINVNTVRLNAIRRCVLFNYHPEDGTIEFRHYSIRLQPVNVSRGVKKLLQSKVPDLSKLNDISDLMVKDEVLSESEFEDNEGANQITLPQKLSIRGNKQPGMKSAIRLVELGPRMTLSLLKIEENLLDGEVLYHQYIEKTEKEKKLIKRRRLERAKQKEKARKEQEANIKKKEEEKEQMKEKCLEGAKKKHSLVAAVKRKFKDELKELGGDKPDDDVAYFEQEVGHAPDSDLFSKPIRRDSKTTDKKKEKGDKKVSFAVGGKKGGKKPLSRKNK</sequence>
<gene>
    <name evidence="3" type="primary">EOG090X0508</name>
</gene>
<reference evidence="3" key="1">
    <citation type="submission" date="2021-04" db="EMBL/GenBank/DDBJ databases">
        <authorList>
            <person name="Cornetti L."/>
        </authorList>
    </citation>
    <scope>NUCLEOTIDE SEQUENCE</scope>
</reference>
<feature type="compositionally biased region" description="Basic and acidic residues" evidence="1">
    <location>
        <begin position="212"/>
        <end position="235"/>
    </location>
</feature>
<dbReference type="PROSITE" id="PS50833">
    <property type="entry name" value="BRIX"/>
    <property type="match status" value="1"/>
</dbReference>
<organism evidence="3">
    <name type="scientific">Lynceus sp. MCZ IZ 141354</name>
    <dbReference type="NCBI Taxonomy" id="1930659"/>
    <lineage>
        <taxon>Eukaryota</taxon>
        <taxon>Metazoa</taxon>
        <taxon>Ecdysozoa</taxon>
        <taxon>Arthropoda</taxon>
        <taxon>Crustacea</taxon>
        <taxon>Branchiopoda</taxon>
        <taxon>Diplostraca</taxon>
        <taxon>Laevicaudata</taxon>
        <taxon>Lynceidae</taxon>
        <taxon>Lynceus</taxon>
    </lineage>
</organism>
<evidence type="ECO:0000313" key="3">
    <source>
        <dbReference type="EMBL" id="CAG4645491.1"/>
    </source>
</evidence>
<dbReference type="EMBL" id="OC988836">
    <property type="protein sequence ID" value="CAG4645491.1"/>
    <property type="molecule type" value="Genomic_DNA"/>
</dbReference>
<dbReference type="InterPro" id="IPR007109">
    <property type="entry name" value="Brix"/>
</dbReference>
<dbReference type="SMART" id="SM00879">
    <property type="entry name" value="Brix"/>
    <property type="match status" value="1"/>
</dbReference>
<dbReference type="PANTHER" id="PTHR12661:SF5">
    <property type="entry name" value="SUPPRESSOR OF SWI4 1 HOMOLOG"/>
    <property type="match status" value="1"/>
</dbReference>
<dbReference type="GO" id="GO:0006364">
    <property type="term" value="P:rRNA processing"/>
    <property type="evidence" value="ECO:0007669"/>
    <property type="project" value="InterPro"/>
</dbReference>
<dbReference type="PANTHER" id="PTHR12661">
    <property type="entry name" value="PETER PAN-RELATED"/>
    <property type="match status" value="1"/>
</dbReference>
<evidence type="ECO:0000256" key="1">
    <source>
        <dbReference type="SAM" id="MobiDB-lite"/>
    </source>
</evidence>
<evidence type="ECO:0000259" key="2">
    <source>
        <dbReference type="PROSITE" id="PS50833"/>
    </source>
</evidence>
<name>A0A9N6WYF0_9CRUS</name>
<dbReference type="Pfam" id="PF04427">
    <property type="entry name" value="Brix"/>
    <property type="match status" value="1"/>
</dbReference>